<reference evidence="2 3" key="1">
    <citation type="journal article" date="2016" name="Nat. Commun.">
        <title>Thousands of microbial genomes shed light on interconnected biogeochemical processes in an aquifer system.</title>
        <authorList>
            <person name="Anantharaman K."/>
            <person name="Brown C.T."/>
            <person name="Hug L.A."/>
            <person name="Sharon I."/>
            <person name="Castelle C.J."/>
            <person name="Probst A.J."/>
            <person name="Thomas B.C."/>
            <person name="Singh A."/>
            <person name="Wilkins M.J."/>
            <person name="Karaoz U."/>
            <person name="Brodie E.L."/>
            <person name="Williams K.H."/>
            <person name="Hubbard S.S."/>
            <person name="Banfield J.F."/>
        </authorList>
    </citation>
    <scope>NUCLEOTIDE SEQUENCE [LARGE SCALE GENOMIC DNA]</scope>
</reference>
<comment type="caution">
    <text evidence="2">The sequence shown here is derived from an EMBL/GenBank/DDBJ whole genome shotgun (WGS) entry which is preliminary data.</text>
</comment>
<organism evidence="2 3">
    <name type="scientific">Candidatus Campbellbacteria bacterium RIFCSPHIGHO2_12_FULL_35_10</name>
    <dbReference type="NCBI Taxonomy" id="1797578"/>
    <lineage>
        <taxon>Bacteria</taxon>
        <taxon>Candidatus Campbelliibacteriota</taxon>
    </lineage>
</organism>
<name>A0A1F5EKZ0_9BACT</name>
<protein>
    <submittedName>
        <fullName evidence="2">Uncharacterized protein</fullName>
    </submittedName>
</protein>
<proteinExistence type="predicted"/>
<gene>
    <name evidence="2" type="ORF">A3E89_02750</name>
</gene>
<keyword evidence="1" id="KW-0472">Membrane</keyword>
<evidence type="ECO:0000256" key="1">
    <source>
        <dbReference type="SAM" id="Phobius"/>
    </source>
</evidence>
<sequence length="125" mass="13580">MIKKILIFIIVVLVIWLSALYFNKNNQQEEIIIGGDTNNTIEDVNDPIVNLAKAHCELENTAEVYVSSTTIKVVGKLLGAGATYTTADGSSSFSCPVVAPDSMTTGCKNILTIPEIEWKKVCSNE</sequence>
<evidence type="ECO:0000313" key="3">
    <source>
        <dbReference type="Proteomes" id="UP000185891"/>
    </source>
</evidence>
<accession>A0A1F5EKZ0</accession>
<dbReference type="EMBL" id="MFAA01000044">
    <property type="protein sequence ID" value="OGD68043.1"/>
    <property type="molecule type" value="Genomic_DNA"/>
</dbReference>
<dbReference type="AlphaFoldDB" id="A0A1F5EKZ0"/>
<evidence type="ECO:0000313" key="2">
    <source>
        <dbReference type="EMBL" id="OGD68043.1"/>
    </source>
</evidence>
<keyword evidence="1" id="KW-1133">Transmembrane helix</keyword>
<feature type="transmembrane region" description="Helical" evidence="1">
    <location>
        <begin position="5"/>
        <end position="22"/>
    </location>
</feature>
<dbReference type="Proteomes" id="UP000185891">
    <property type="component" value="Unassembled WGS sequence"/>
</dbReference>
<keyword evidence="1" id="KW-0812">Transmembrane</keyword>